<evidence type="ECO:0000313" key="21">
    <source>
        <dbReference type="Proteomes" id="UP000237144"/>
    </source>
</evidence>
<evidence type="ECO:0000256" key="17">
    <source>
        <dbReference type="ARBA" id="ARBA00044152"/>
    </source>
</evidence>
<dbReference type="GO" id="GO:0072686">
    <property type="term" value="C:mitotic spindle"/>
    <property type="evidence" value="ECO:0007669"/>
    <property type="project" value="InterPro"/>
</dbReference>
<evidence type="ECO:0000256" key="2">
    <source>
        <dbReference type="ARBA" id="ARBA00004186"/>
    </source>
</evidence>
<evidence type="ECO:0000256" key="15">
    <source>
        <dbReference type="ARBA" id="ARBA00023306"/>
    </source>
</evidence>
<dbReference type="GO" id="GO:0005874">
    <property type="term" value="C:microtubule"/>
    <property type="evidence" value="ECO:0007669"/>
    <property type="project" value="UniProtKB-KW"/>
</dbReference>
<evidence type="ECO:0000313" key="20">
    <source>
        <dbReference type="EMBL" id="POY73053.1"/>
    </source>
</evidence>
<evidence type="ECO:0000256" key="13">
    <source>
        <dbReference type="ARBA" id="ARBA00023212"/>
    </source>
</evidence>
<reference evidence="20 21" key="1">
    <citation type="journal article" date="2018" name="Front. Microbiol.">
        <title>Prospects for Fungal Bioremediation of Acidic Radioactive Waste Sites: Characterization and Genome Sequence of Rhodotorula taiwanensis MD1149.</title>
        <authorList>
            <person name="Tkavc R."/>
            <person name="Matrosova V.Y."/>
            <person name="Grichenko O.E."/>
            <person name="Gostincar C."/>
            <person name="Volpe R.P."/>
            <person name="Klimenkova P."/>
            <person name="Gaidamakova E.K."/>
            <person name="Zhou C.E."/>
            <person name="Stewart B.J."/>
            <person name="Lyman M.G."/>
            <person name="Malfatti S.A."/>
            <person name="Rubinfeld B."/>
            <person name="Courtot M."/>
            <person name="Singh J."/>
            <person name="Dalgard C.L."/>
            <person name="Hamilton T."/>
            <person name="Frey K.G."/>
            <person name="Gunde-Cimerman N."/>
            <person name="Dugan L."/>
            <person name="Daly M.J."/>
        </authorList>
    </citation>
    <scope>NUCLEOTIDE SEQUENCE [LARGE SCALE GENOMIC DNA]</scope>
    <source>
        <strain evidence="20 21">MD1149</strain>
    </source>
</reference>
<keyword evidence="7" id="KW-0132">Cell division</keyword>
<dbReference type="GO" id="GO:0042729">
    <property type="term" value="C:DASH complex"/>
    <property type="evidence" value="ECO:0007669"/>
    <property type="project" value="InterPro"/>
</dbReference>
<evidence type="ECO:0000256" key="7">
    <source>
        <dbReference type="ARBA" id="ARBA00022618"/>
    </source>
</evidence>
<name>A0A2S5B8F2_9BASI</name>
<dbReference type="GO" id="GO:0000278">
    <property type="term" value="P:mitotic cell cycle"/>
    <property type="evidence" value="ECO:0007669"/>
    <property type="project" value="InterPro"/>
</dbReference>
<evidence type="ECO:0000256" key="5">
    <source>
        <dbReference type="ARBA" id="ARBA00022454"/>
    </source>
</evidence>
<evidence type="ECO:0000256" key="4">
    <source>
        <dbReference type="ARBA" id="ARBA00005366"/>
    </source>
</evidence>
<evidence type="ECO:0000256" key="18">
    <source>
        <dbReference type="ARBA" id="ARBA00044358"/>
    </source>
</evidence>
<evidence type="ECO:0000256" key="12">
    <source>
        <dbReference type="ARBA" id="ARBA00023054"/>
    </source>
</evidence>
<sequence length="403" mass="42984">MDDSTATFSPLPRSSLGGGGLGVTGGGFRGPGLVGRPSVGGLLQDEDMSLALAGDDPLDDVDDDDDEADADPFQRVPSAAGRRRHEPPSNAAEDQDDEPTLRLDSASTGTATSAPTRQAKSSADLFFGGSMAASASKPGVPPLGAAAAAGPSSSRRPASPSAHNAAHVPLPEASRPPGGSTGPHATGYEPDEDDVTDSALEARGYAPEELTRIRSLRDERDGLRTMNGVLEDVLGALRQTEGKMEASLFPDLASHAGPLELTCYACCFVTSQNFQATIETSHQLLDLYTRIASQAEHTKNLLLDGEWQGVERDYQILAEREQAAREAEEAAQREAEERAAREEAERVRKAQEEHARQRFLGHPPRLVSSTRASSRFLTPASNDLTFDSFRFADQFGDPYTGQR</sequence>
<comment type="caution">
    <text evidence="20">The sequence shown here is derived from an EMBL/GenBank/DDBJ whole genome shotgun (WGS) entry which is preliminary data.</text>
</comment>
<keyword evidence="9" id="KW-0498">Mitosis</keyword>
<evidence type="ECO:0000256" key="11">
    <source>
        <dbReference type="ARBA" id="ARBA00022838"/>
    </source>
</evidence>
<feature type="compositionally biased region" description="Gly residues" evidence="19">
    <location>
        <begin position="16"/>
        <end position="33"/>
    </location>
</feature>
<evidence type="ECO:0000256" key="14">
    <source>
        <dbReference type="ARBA" id="ARBA00023242"/>
    </source>
</evidence>
<feature type="compositionally biased region" description="Low complexity" evidence="19">
    <location>
        <begin position="142"/>
        <end position="169"/>
    </location>
</feature>
<comment type="similarity">
    <text evidence="4">Belongs to the DASH complex DUO1 family.</text>
</comment>
<evidence type="ECO:0000256" key="8">
    <source>
        <dbReference type="ARBA" id="ARBA00022701"/>
    </source>
</evidence>
<evidence type="ECO:0000256" key="10">
    <source>
        <dbReference type="ARBA" id="ARBA00022829"/>
    </source>
</evidence>
<keyword evidence="15" id="KW-0131">Cell cycle</keyword>
<dbReference type="PANTHER" id="PTHR28216:SF1">
    <property type="entry name" value="DASH COMPLEX SUBUNIT DUO1"/>
    <property type="match status" value="1"/>
</dbReference>
<dbReference type="GO" id="GO:0007059">
    <property type="term" value="P:chromosome segregation"/>
    <property type="evidence" value="ECO:0007669"/>
    <property type="project" value="UniProtKB-KW"/>
</dbReference>
<dbReference type="Proteomes" id="UP000237144">
    <property type="component" value="Unassembled WGS sequence"/>
</dbReference>
<evidence type="ECO:0000256" key="16">
    <source>
        <dbReference type="ARBA" id="ARBA00023328"/>
    </source>
</evidence>
<keyword evidence="21" id="KW-1185">Reference proteome</keyword>
<keyword evidence="10" id="KW-0159">Chromosome partition</keyword>
<gene>
    <name evidence="20" type="ORF">BMF94_3891</name>
</gene>
<feature type="compositionally biased region" description="Low complexity" evidence="19">
    <location>
        <begin position="105"/>
        <end position="114"/>
    </location>
</feature>
<keyword evidence="13" id="KW-0206">Cytoskeleton</keyword>
<dbReference type="PANTHER" id="PTHR28216">
    <property type="entry name" value="DASH COMPLEX SUBUNIT DUO1"/>
    <property type="match status" value="1"/>
</dbReference>
<evidence type="ECO:0000256" key="9">
    <source>
        <dbReference type="ARBA" id="ARBA00022776"/>
    </source>
</evidence>
<evidence type="ECO:0000256" key="1">
    <source>
        <dbReference type="ARBA" id="ARBA00004123"/>
    </source>
</evidence>
<dbReference type="Pfam" id="PF08651">
    <property type="entry name" value="DASH_Duo1"/>
    <property type="match status" value="1"/>
</dbReference>
<proteinExistence type="inferred from homology"/>
<keyword evidence="12" id="KW-0175">Coiled coil</keyword>
<keyword evidence="8" id="KW-0493">Microtubule</keyword>
<dbReference type="AlphaFoldDB" id="A0A2S5B8F2"/>
<keyword evidence="11" id="KW-0995">Kinetochore</keyword>
<feature type="compositionally biased region" description="Acidic residues" evidence="19">
    <location>
        <begin position="56"/>
        <end position="70"/>
    </location>
</feature>
<feature type="region of interest" description="Disordered" evidence="19">
    <location>
        <begin position="321"/>
        <end position="373"/>
    </location>
</feature>
<accession>A0A2S5B8F2</accession>
<organism evidence="20 21">
    <name type="scientific">Rhodotorula taiwanensis</name>
    <dbReference type="NCBI Taxonomy" id="741276"/>
    <lineage>
        <taxon>Eukaryota</taxon>
        <taxon>Fungi</taxon>
        <taxon>Dikarya</taxon>
        <taxon>Basidiomycota</taxon>
        <taxon>Pucciniomycotina</taxon>
        <taxon>Microbotryomycetes</taxon>
        <taxon>Sporidiobolales</taxon>
        <taxon>Sporidiobolaceae</taxon>
        <taxon>Rhodotorula</taxon>
    </lineage>
</organism>
<dbReference type="OrthoDB" id="5599235at2759"/>
<feature type="region of interest" description="Disordered" evidence="19">
    <location>
        <begin position="1"/>
        <end position="194"/>
    </location>
</feature>
<dbReference type="InterPro" id="IPR013960">
    <property type="entry name" value="DASH_Duo1"/>
</dbReference>
<keyword evidence="6" id="KW-0963">Cytoplasm</keyword>
<dbReference type="STRING" id="741276.A0A2S5B8F2"/>
<evidence type="ECO:0000256" key="19">
    <source>
        <dbReference type="SAM" id="MobiDB-lite"/>
    </source>
</evidence>
<dbReference type="EMBL" id="PJQD01000042">
    <property type="protein sequence ID" value="POY73053.1"/>
    <property type="molecule type" value="Genomic_DNA"/>
</dbReference>
<dbReference type="GO" id="GO:0051301">
    <property type="term" value="P:cell division"/>
    <property type="evidence" value="ECO:0007669"/>
    <property type="project" value="UniProtKB-KW"/>
</dbReference>
<keyword evidence="16" id="KW-0137">Centromere</keyword>
<keyword evidence="14" id="KW-0539">Nucleus</keyword>
<protein>
    <recommendedName>
        <fullName evidence="17">DASH complex subunit DUO1</fullName>
    </recommendedName>
    <alternativeName>
        <fullName evidence="18">Outer kinetochore protein DUO1</fullName>
    </alternativeName>
</protein>
<keyword evidence="5" id="KW-0158">Chromosome</keyword>
<evidence type="ECO:0000256" key="3">
    <source>
        <dbReference type="ARBA" id="ARBA00004629"/>
    </source>
</evidence>
<feature type="compositionally biased region" description="Basic and acidic residues" evidence="19">
    <location>
        <begin position="321"/>
        <end position="356"/>
    </location>
</feature>
<comment type="subcellular location">
    <subcellularLocation>
        <location evidence="3">Chromosome</location>
        <location evidence="3">Centromere</location>
        <location evidence="3">Kinetochore</location>
    </subcellularLocation>
    <subcellularLocation>
        <location evidence="2">Cytoplasm</location>
        <location evidence="2">Cytoskeleton</location>
        <location evidence="2">Spindle</location>
    </subcellularLocation>
    <subcellularLocation>
        <location evidence="1">Nucleus</location>
    </subcellularLocation>
</comment>
<evidence type="ECO:0000256" key="6">
    <source>
        <dbReference type="ARBA" id="ARBA00022490"/>
    </source>
</evidence>